<dbReference type="EMBL" id="BARJ01000021">
    <property type="protein sequence ID" value="GEM18575.1"/>
    <property type="molecule type" value="Genomic_DNA"/>
</dbReference>
<reference evidence="2 3" key="1">
    <citation type="submission" date="2013-04" db="EMBL/GenBank/DDBJ databases">
        <title>Gluconobacter oxydans NBRC 3293 whole genome sequence.</title>
        <authorList>
            <person name="Matsutani M."/>
            <person name="Yakushi T."/>
            <person name="Matsushita K."/>
        </authorList>
    </citation>
    <scope>NUCLEOTIDE SEQUENCE [LARGE SCALE GENOMIC DNA]</scope>
    <source>
        <strain evidence="2 3">NBRC 3293</strain>
    </source>
</reference>
<name>A0A829WTN0_GLUOY</name>
<proteinExistence type="predicted"/>
<dbReference type="AlphaFoldDB" id="A0A829WTN0"/>
<dbReference type="EMBL" id="BARJ01000014">
    <property type="protein sequence ID" value="GEM18483.1"/>
    <property type="molecule type" value="Genomic_DNA"/>
</dbReference>
<organism evidence="2 3">
    <name type="scientific">Gluconobacter oxydans NBRC 3293</name>
    <dbReference type="NCBI Taxonomy" id="1315969"/>
    <lineage>
        <taxon>Bacteria</taxon>
        <taxon>Pseudomonadati</taxon>
        <taxon>Pseudomonadota</taxon>
        <taxon>Alphaproteobacteria</taxon>
        <taxon>Acetobacterales</taxon>
        <taxon>Acetobacteraceae</taxon>
        <taxon>Gluconobacter</taxon>
    </lineage>
</organism>
<protein>
    <submittedName>
        <fullName evidence="2">Uncharacterized protein</fullName>
    </submittedName>
</protein>
<comment type="caution">
    <text evidence="2">The sequence shown here is derived from an EMBL/GenBank/DDBJ whole genome shotgun (WGS) entry which is preliminary data.</text>
</comment>
<evidence type="ECO:0000313" key="1">
    <source>
        <dbReference type="EMBL" id="GEM18483.1"/>
    </source>
</evidence>
<evidence type="ECO:0000313" key="2">
    <source>
        <dbReference type="EMBL" id="GEM18575.1"/>
    </source>
</evidence>
<evidence type="ECO:0000313" key="3">
    <source>
        <dbReference type="Proteomes" id="UP000484858"/>
    </source>
</evidence>
<dbReference type="Proteomes" id="UP000484858">
    <property type="component" value="Unassembled WGS sequence"/>
</dbReference>
<sequence length="57" mass="6318">MKVATADLFPGLPNQKDIFNSLRTLGLYSNIQSVREQVEFFNDSFIALGAAVQKTVN</sequence>
<accession>A0A829WTN0</accession>
<gene>
    <name evidence="1" type="ORF">NBRC3293_2980</name>
    <name evidence="2" type="ORF">NBRC3293_3072</name>
</gene>